<keyword evidence="5 7" id="KW-0067">ATP-binding</keyword>
<dbReference type="CDD" id="cd03230">
    <property type="entry name" value="ABC_DR_subfamily_A"/>
    <property type="match status" value="1"/>
</dbReference>
<dbReference type="AlphaFoldDB" id="A0A4Z0BE48"/>
<comment type="similarity">
    <text evidence="1">Belongs to the ABC transporter superfamily.</text>
</comment>
<evidence type="ECO:0000259" key="6">
    <source>
        <dbReference type="PROSITE" id="PS50893"/>
    </source>
</evidence>
<protein>
    <submittedName>
        <fullName evidence="7">ABC transporter ATP-binding protein</fullName>
    </submittedName>
</protein>
<dbReference type="Proteomes" id="UP000297839">
    <property type="component" value="Unassembled WGS sequence"/>
</dbReference>
<reference evidence="7 8" key="1">
    <citation type="submission" date="2019-03" db="EMBL/GenBank/DDBJ databases">
        <title>Ramlibacter sp. 18x22-1, whole genome shotgun sequence.</title>
        <authorList>
            <person name="Zhang X."/>
            <person name="Feng G."/>
            <person name="Zhu H."/>
        </authorList>
    </citation>
    <scope>NUCLEOTIDE SEQUENCE [LARGE SCALE GENOMIC DNA]</scope>
    <source>
        <strain evidence="7 8">18x22-1</strain>
    </source>
</reference>
<evidence type="ECO:0000256" key="1">
    <source>
        <dbReference type="ARBA" id="ARBA00005417"/>
    </source>
</evidence>
<evidence type="ECO:0000256" key="3">
    <source>
        <dbReference type="ARBA" id="ARBA00022475"/>
    </source>
</evidence>
<evidence type="ECO:0000313" key="8">
    <source>
        <dbReference type="Proteomes" id="UP000297839"/>
    </source>
</evidence>
<evidence type="ECO:0000313" key="7">
    <source>
        <dbReference type="EMBL" id="TFY97595.1"/>
    </source>
</evidence>
<dbReference type="PANTHER" id="PTHR43335:SF3">
    <property type="entry name" value="ABC TRANSPORTER"/>
    <property type="match status" value="1"/>
</dbReference>
<organism evidence="7 8">
    <name type="scientific">Ramlibacter humi</name>
    <dbReference type="NCBI Taxonomy" id="2530451"/>
    <lineage>
        <taxon>Bacteria</taxon>
        <taxon>Pseudomonadati</taxon>
        <taxon>Pseudomonadota</taxon>
        <taxon>Betaproteobacteria</taxon>
        <taxon>Burkholderiales</taxon>
        <taxon>Comamonadaceae</taxon>
        <taxon>Ramlibacter</taxon>
    </lineage>
</organism>
<dbReference type="PROSITE" id="PS50893">
    <property type="entry name" value="ABC_TRANSPORTER_2"/>
    <property type="match status" value="1"/>
</dbReference>
<dbReference type="GO" id="GO:0005524">
    <property type="term" value="F:ATP binding"/>
    <property type="evidence" value="ECO:0007669"/>
    <property type="project" value="UniProtKB-KW"/>
</dbReference>
<feature type="domain" description="ABC transporter" evidence="6">
    <location>
        <begin position="11"/>
        <end position="241"/>
    </location>
</feature>
<keyword evidence="2" id="KW-0813">Transport</keyword>
<dbReference type="Gene3D" id="3.40.50.300">
    <property type="entry name" value="P-loop containing nucleotide triphosphate hydrolases"/>
    <property type="match status" value="1"/>
</dbReference>
<evidence type="ECO:0000256" key="4">
    <source>
        <dbReference type="ARBA" id="ARBA00022741"/>
    </source>
</evidence>
<keyword evidence="4" id="KW-0547">Nucleotide-binding</keyword>
<dbReference type="EMBL" id="SMLK01000007">
    <property type="protein sequence ID" value="TFY97595.1"/>
    <property type="molecule type" value="Genomic_DNA"/>
</dbReference>
<keyword evidence="8" id="KW-1185">Reference proteome</keyword>
<dbReference type="InterPro" id="IPR003439">
    <property type="entry name" value="ABC_transporter-like_ATP-bd"/>
</dbReference>
<evidence type="ECO:0000256" key="5">
    <source>
        <dbReference type="ARBA" id="ARBA00022840"/>
    </source>
</evidence>
<dbReference type="RefSeq" id="WP_135251147.1">
    <property type="nucleotide sequence ID" value="NZ_SMLK01000007.1"/>
</dbReference>
<keyword evidence="3" id="KW-0472">Membrane</keyword>
<sequence>MSSAHTDDAVIEVEGLVFDYPGKRALYGVSIRVPRGAVLALVGPNGAGKSTLMRAIAGLDEPLEGRVRVAGVSVLDEPRRAQRHLGYLGDFFGLYDELSVRRCLLHAASVRAVAGAALHTAVERAARRVGLADRMDTPAGSLSRGLRQRLAIAQALVHEPQVVLLDEPAAGLDPEARASLSALFRALQAEGRTLVVSSHILAELEEYSTHMLALRDGRVVQFTELGAAPTAGVQRLRIRLAHPWQPPPGFWRGQGAGLRAGEPGQPLVIRVDMPGRDEGAARLLRALVEAGAPVAEFAVHHESLQESYLRATRAAAQEVTA</sequence>
<keyword evidence="3" id="KW-1003">Cell membrane</keyword>
<dbReference type="InterPro" id="IPR027417">
    <property type="entry name" value="P-loop_NTPase"/>
</dbReference>
<dbReference type="InterPro" id="IPR003593">
    <property type="entry name" value="AAA+_ATPase"/>
</dbReference>
<proteinExistence type="inferred from homology"/>
<dbReference type="SMART" id="SM00382">
    <property type="entry name" value="AAA"/>
    <property type="match status" value="1"/>
</dbReference>
<comment type="caution">
    <text evidence="7">The sequence shown here is derived from an EMBL/GenBank/DDBJ whole genome shotgun (WGS) entry which is preliminary data.</text>
</comment>
<dbReference type="OrthoDB" id="9811169at2"/>
<name>A0A4Z0BE48_9BURK</name>
<gene>
    <name evidence="7" type="ORF">EZ216_17860</name>
</gene>
<dbReference type="PANTHER" id="PTHR43335">
    <property type="entry name" value="ABC TRANSPORTER, ATP-BINDING PROTEIN"/>
    <property type="match status" value="1"/>
</dbReference>
<dbReference type="Pfam" id="PF00005">
    <property type="entry name" value="ABC_tran"/>
    <property type="match status" value="1"/>
</dbReference>
<dbReference type="GO" id="GO:0016887">
    <property type="term" value="F:ATP hydrolysis activity"/>
    <property type="evidence" value="ECO:0007669"/>
    <property type="project" value="InterPro"/>
</dbReference>
<accession>A0A4Z0BE48</accession>
<dbReference type="SUPFAM" id="SSF52540">
    <property type="entry name" value="P-loop containing nucleoside triphosphate hydrolases"/>
    <property type="match status" value="1"/>
</dbReference>
<evidence type="ECO:0000256" key="2">
    <source>
        <dbReference type="ARBA" id="ARBA00022448"/>
    </source>
</evidence>